<keyword evidence="2" id="KW-1185">Reference proteome</keyword>
<name>A0A418YFL0_9GAMM</name>
<dbReference type="Proteomes" id="UP000283255">
    <property type="component" value="Unassembled WGS sequence"/>
</dbReference>
<dbReference type="RefSeq" id="WP_119910512.1">
    <property type="nucleotide sequence ID" value="NZ_QZCH01000010.1"/>
</dbReference>
<evidence type="ECO:0000313" key="1">
    <source>
        <dbReference type="EMBL" id="RJG47929.1"/>
    </source>
</evidence>
<proteinExistence type="predicted"/>
<organism evidence="1 2">
    <name type="scientific">Motilimonas pumila</name>
    <dbReference type="NCBI Taxonomy" id="2303987"/>
    <lineage>
        <taxon>Bacteria</taxon>
        <taxon>Pseudomonadati</taxon>
        <taxon>Pseudomonadota</taxon>
        <taxon>Gammaproteobacteria</taxon>
        <taxon>Alteromonadales</taxon>
        <taxon>Alteromonadales genera incertae sedis</taxon>
        <taxon>Motilimonas</taxon>
    </lineage>
</organism>
<protein>
    <submittedName>
        <fullName evidence="1">Uncharacterized protein</fullName>
    </submittedName>
</protein>
<dbReference type="AlphaFoldDB" id="A0A418YFL0"/>
<reference evidence="1 2" key="2">
    <citation type="submission" date="2019-01" db="EMBL/GenBank/DDBJ databases">
        <title>Motilimonas pumilus sp. nov., isolated from the gut of sea cucumber (Apostichopus japonicus).</title>
        <authorList>
            <person name="Wang F.-Q."/>
            <person name="Ren L.-H."/>
            <person name="Lin Y.-W."/>
            <person name="Sun G.-H."/>
            <person name="Du Z.-J."/>
            <person name="Zhao J.-X."/>
            <person name="Liu X.-J."/>
            <person name="Liu L.-J."/>
        </authorList>
    </citation>
    <scope>NUCLEOTIDE SEQUENCE [LARGE SCALE GENOMIC DNA]</scope>
    <source>
        <strain evidence="1 2">PLHSC7-2</strain>
    </source>
</reference>
<gene>
    <name evidence="1" type="ORF">D1Z90_09455</name>
</gene>
<sequence length="207" mass="23908">MSKNKKPVVFLFFFIALLLLSASIMGENARSEQTAKDFFNAISEMEFNHAQSYLTEQQQTQQGDFNSLFALEASLQEFYQVPVFAMYQLHTSQRSFWLPYISQDTIRIDGYLAAVDQKAKVKTPFTLELIRYHGNWKISAIDLPDNIQQQFQHYQTKVAQSQYMDVNSQGLTLQDNQIPFNELSLIERKILQFNLNSALEKLANASN</sequence>
<accession>A0A418YFL0</accession>
<dbReference type="EMBL" id="QZCH01000010">
    <property type="protein sequence ID" value="RJG47929.1"/>
    <property type="molecule type" value="Genomic_DNA"/>
</dbReference>
<evidence type="ECO:0000313" key="2">
    <source>
        <dbReference type="Proteomes" id="UP000283255"/>
    </source>
</evidence>
<reference evidence="1 2" key="1">
    <citation type="submission" date="2018-09" db="EMBL/GenBank/DDBJ databases">
        <authorList>
            <person name="Wang F."/>
        </authorList>
    </citation>
    <scope>NUCLEOTIDE SEQUENCE [LARGE SCALE GENOMIC DNA]</scope>
    <source>
        <strain evidence="1 2">PLHSC7-2</strain>
    </source>
</reference>
<comment type="caution">
    <text evidence="1">The sequence shown here is derived from an EMBL/GenBank/DDBJ whole genome shotgun (WGS) entry which is preliminary data.</text>
</comment>